<dbReference type="InterPro" id="IPR050231">
    <property type="entry name" value="Iron_ascorbate_oxido_reductase"/>
</dbReference>
<dbReference type="InterPro" id="IPR044861">
    <property type="entry name" value="IPNS-like_FE2OG_OXY"/>
</dbReference>
<reference evidence="4 5" key="1">
    <citation type="submission" date="2016-05" db="EMBL/GenBank/DDBJ databases">
        <title>Comparative analysis of secretome profiles of manganese(II)-oxidizing ascomycete fungi.</title>
        <authorList>
            <consortium name="DOE Joint Genome Institute"/>
            <person name="Zeiner C.A."/>
            <person name="Purvine S.O."/>
            <person name="Zink E.M."/>
            <person name="Wu S."/>
            <person name="Pasa-Tolic L."/>
            <person name="Chaput D.L."/>
            <person name="Haridas S."/>
            <person name="Grigoriev I.V."/>
            <person name="Santelli C.M."/>
            <person name="Hansel C.M."/>
        </authorList>
    </citation>
    <scope>NUCLEOTIDE SEQUENCE [LARGE SCALE GENOMIC DNA]</scope>
    <source>
        <strain evidence="4 5">AP3s5-JAC2a</strain>
    </source>
</reference>
<gene>
    <name evidence="4" type="ORF">CC84DRAFT_389742</name>
</gene>
<evidence type="ECO:0000256" key="1">
    <source>
        <dbReference type="ARBA" id="ARBA00008056"/>
    </source>
</evidence>
<proteinExistence type="inferred from homology"/>
<dbReference type="Proteomes" id="UP000077069">
    <property type="component" value="Unassembled WGS sequence"/>
</dbReference>
<dbReference type="PROSITE" id="PS51471">
    <property type="entry name" value="FE2OG_OXY"/>
    <property type="match status" value="1"/>
</dbReference>
<evidence type="ECO:0000313" key="4">
    <source>
        <dbReference type="EMBL" id="OAF99294.1"/>
    </source>
</evidence>
<organism evidence="4 5">
    <name type="scientific">Paraphaeosphaeria sporulosa</name>
    <dbReference type="NCBI Taxonomy" id="1460663"/>
    <lineage>
        <taxon>Eukaryota</taxon>
        <taxon>Fungi</taxon>
        <taxon>Dikarya</taxon>
        <taxon>Ascomycota</taxon>
        <taxon>Pezizomycotina</taxon>
        <taxon>Dothideomycetes</taxon>
        <taxon>Pleosporomycetidae</taxon>
        <taxon>Pleosporales</taxon>
        <taxon>Massarineae</taxon>
        <taxon>Didymosphaeriaceae</taxon>
        <taxon>Paraphaeosphaeria</taxon>
    </lineage>
</organism>
<name>A0A177BVF3_9PLEO</name>
<dbReference type="STRING" id="1460663.A0A177BVF3"/>
<keyword evidence="5" id="KW-1185">Reference proteome</keyword>
<protein>
    <submittedName>
        <fullName evidence="4">Clavaminate synthase-like protein</fullName>
    </submittedName>
</protein>
<dbReference type="InterPro" id="IPR026992">
    <property type="entry name" value="DIOX_N"/>
</dbReference>
<keyword evidence="2" id="KW-0408">Iron</keyword>
<dbReference type="GO" id="GO:0044283">
    <property type="term" value="P:small molecule biosynthetic process"/>
    <property type="evidence" value="ECO:0007669"/>
    <property type="project" value="UniProtKB-ARBA"/>
</dbReference>
<dbReference type="InParanoid" id="A0A177BVF3"/>
<dbReference type="GeneID" id="28769501"/>
<evidence type="ECO:0000259" key="3">
    <source>
        <dbReference type="PROSITE" id="PS51471"/>
    </source>
</evidence>
<dbReference type="Pfam" id="PF14226">
    <property type="entry name" value="DIOX_N"/>
    <property type="match status" value="1"/>
</dbReference>
<dbReference type="AlphaFoldDB" id="A0A177BVF3"/>
<dbReference type="InterPro" id="IPR027443">
    <property type="entry name" value="IPNS-like_sf"/>
</dbReference>
<dbReference type="GO" id="GO:0016491">
    <property type="term" value="F:oxidoreductase activity"/>
    <property type="evidence" value="ECO:0007669"/>
    <property type="project" value="UniProtKB-KW"/>
</dbReference>
<keyword evidence="2" id="KW-0479">Metal-binding</keyword>
<accession>A0A177BVF3</accession>
<evidence type="ECO:0000256" key="2">
    <source>
        <dbReference type="RuleBase" id="RU003682"/>
    </source>
</evidence>
<keyword evidence="2" id="KW-0560">Oxidoreductase</keyword>
<evidence type="ECO:0000313" key="5">
    <source>
        <dbReference type="Proteomes" id="UP000077069"/>
    </source>
</evidence>
<dbReference type="SUPFAM" id="SSF51197">
    <property type="entry name" value="Clavaminate synthase-like"/>
    <property type="match status" value="1"/>
</dbReference>
<dbReference type="OrthoDB" id="627829at2759"/>
<dbReference type="Gene3D" id="2.60.120.330">
    <property type="entry name" value="B-lactam Antibiotic, Isopenicillin N Synthase, Chain"/>
    <property type="match status" value="1"/>
</dbReference>
<sequence length="380" mass="42915">MMSETAALPILDLSMADSLHQKQQLLGQLHDALFNVGFLYIKNHGIPQEKIKALTSLLPALFDQTNEAKASLSKMNSPHFLGYSGFAEEVTLGQKDLREQFDFATELPIVYDPKGSTSDTSEGKDFSKLYYRLRGPNQWPYEKNVPGFRKAFLEYHDELQALSYRFVHLIEEAFDIPVGTFDAFFQRLTSASNAAYKHHVPPQHRIKLVKYPALPSGLARENQGVGAHKDSSGWLTFLHQVGEEEGLEVLDASGSWIRAPPIEGTFVVNFGNAFEAATEGAVKATIHRVITQGPRLKPRYSIPFFQGLPLDLTVNEVRQCIPDHVRALRPVSERPNSLVSSFLDPRWDSLGESQLRKWIRSHENIAIKWYGNEVVSYYLQ</sequence>
<dbReference type="RefSeq" id="XP_018029660.1">
    <property type="nucleotide sequence ID" value="XM_018186015.1"/>
</dbReference>
<feature type="domain" description="Fe2OG dioxygenase" evidence="3">
    <location>
        <begin position="202"/>
        <end position="308"/>
    </location>
</feature>
<dbReference type="Pfam" id="PF03171">
    <property type="entry name" value="2OG-FeII_Oxy"/>
    <property type="match status" value="1"/>
</dbReference>
<dbReference type="GO" id="GO:0046872">
    <property type="term" value="F:metal ion binding"/>
    <property type="evidence" value="ECO:0007669"/>
    <property type="project" value="UniProtKB-KW"/>
</dbReference>
<comment type="similarity">
    <text evidence="1 2">Belongs to the iron/ascorbate-dependent oxidoreductase family.</text>
</comment>
<dbReference type="EMBL" id="KV441562">
    <property type="protein sequence ID" value="OAF99294.1"/>
    <property type="molecule type" value="Genomic_DNA"/>
</dbReference>
<dbReference type="PANTHER" id="PTHR47990">
    <property type="entry name" value="2-OXOGLUTARATE (2OG) AND FE(II)-DEPENDENT OXYGENASE SUPERFAMILY PROTEIN-RELATED"/>
    <property type="match status" value="1"/>
</dbReference>
<dbReference type="InterPro" id="IPR005123">
    <property type="entry name" value="Oxoglu/Fe-dep_dioxygenase_dom"/>
</dbReference>